<accession>A0A562II32</accession>
<proteinExistence type="predicted"/>
<dbReference type="GO" id="GO:0007165">
    <property type="term" value="P:signal transduction"/>
    <property type="evidence" value="ECO:0007669"/>
    <property type="project" value="InterPro"/>
</dbReference>
<comment type="caution">
    <text evidence="3">The sequence shown here is derived from an EMBL/GenBank/DDBJ whole genome shotgun (WGS) entry which is preliminary data.</text>
</comment>
<feature type="region of interest" description="Disordered" evidence="1">
    <location>
        <begin position="356"/>
        <end position="388"/>
    </location>
</feature>
<sequence length="388" mass="42097">MTWSDTSLARRPAGRETYFFLSYAHSVPLSAAARPDTDYWVSRFFQDLATAVRARASRAGEIDAGFFDAQVSPGADLKQALTDALSLAHVFVPLYSPNYFRNAWALGERESFRSRLARLAPGRAERHLLPVLWMPLPSWGEHPETARALELVADADERADYAENGLRALCKLSAYHRQYGSVLAALADRIVTVTETEPLARSRAATLTTGPVTDTGAPALLVTTLTAARAPWRPYVDQHELAVADYVAATAERLGLPTRVVDLPEARARAPRSPVVVLVDAAVGAEAAHAALAGLPQWVVPLVIAVDHGRAEPTPEAIAGTLQDARFPRVLPVRSIDEFERCAPLLVTEARKQFLRHGPVDPPDGPHTPKPSLGPVRASDVGRGKDEL</sequence>
<dbReference type="Proteomes" id="UP000319825">
    <property type="component" value="Unassembled WGS sequence"/>
</dbReference>
<dbReference type="AlphaFoldDB" id="A0A562II32"/>
<dbReference type="InterPro" id="IPR035897">
    <property type="entry name" value="Toll_tir_struct_dom_sf"/>
</dbReference>
<evidence type="ECO:0000256" key="1">
    <source>
        <dbReference type="SAM" id="MobiDB-lite"/>
    </source>
</evidence>
<organism evidence="3 4">
    <name type="scientific">Micromonospora olivasterospora</name>
    <dbReference type="NCBI Taxonomy" id="1880"/>
    <lineage>
        <taxon>Bacteria</taxon>
        <taxon>Bacillati</taxon>
        <taxon>Actinomycetota</taxon>
        <taxon>Actinomycetes</taxon>
        <taxon>Micromonosporales</taxon>
        <taxon>Micromonosporaceae</taxon>
        <taxon>Micromonospora</taxon>
    </lineage>
</organism>
<dbReference type="Gene3D" id="3.40.50.10140">
    <property type="entry name" value="Toll/interleukin-1 receptor homology (TIR) domain"/>
    <property type="match status" value="1"/>
</dbReference>
<reference evidence="3 4" key="1">
    <citation type="submission" date="2019-07" db="EMBL/GenBank/DDBJ databases">
        <title>R&amp;d 2014.</title>
        <authorList>
            <person name="Klenk H.-P."/>
        </authorList>
    </citation>
    <scope>NUCLEOTIDE SEQUENCE [LARGE SCALE GENOMIC DNA]</scope>
    <source>
        <strain evidence="3 4">DSM 43868</strain>
    </source>
</reference>
<evidence type="ECO:0000313" key="3">
    <source>
        <dbReference type="EMBL" id="TWH70476.1"/>
    </source>
</evidence>
<gene>
    <name evidence="3" type="ORF">JD77_05501</name>
</gene>
<dbReference type="EMBL" id="VLKE01000001">
    <property type="protein sequence ID" value="TWH70476.1"/>
    <property type="molecule type" value="Genomic_DNA"/>
</dbReference>
<keyword evidence="4" id="KW-1185">Reference proteome</keyword>
<protein>
    <recommendedName>
        <fullName evidence="2">TIR domain-containing protein</fullName>
    </recommendedName>
</protein>
<dbReference type="InterPro" id="IPR047603">
    <property type="entry name" value="FxsC_N"/>
</dbReference>
<dbReference type="SUPFAM" id="SSF52200">
    <property type="entry name" value="Toll/Interleukin receptor TIR domain"/>
    <property type="match status" value="1"/>
</dbReference>
<evidence type="ECO:0000259" key="2">
    <source>
        <dbReference type="Pfam" id="PF13676"/>
    </source>
</evidence>
<name>A0A562II32_MICOL</name>
<dbReference type="OrthoDB" id="9150238at2"/>
<feature type="compositionally biased region" description="Pro residues" evidence="1">
    <location>
        <begin position="360"/>
        <end position="369"/>
    </location>
</feature>
<dbReference type="NCBIfam" id="NF040588">
    <property type="entry name" value="FxsC_Nterm"/>
    <property type="match status" value="1"/>
</dbReference>
<evidence type="ECO:0000313" key="4">
    <source>
        <dbReference type="Proteomes" id="UP000319825"/>
    </source>
</evidence>
<dbReference type="InterPro" id="IPR000157">
    <property type="entry name" value="TIR_dom"/>
</dbReference>
<feature type="domain" description="TIR" evidence="2">
    <location>
        <begin position="46"/>
        <end position="137"/>
    </location>
</feature>
<dbReference type="RefSeq" id="WP_145776741.1">
    <property type="nucleotide sequence ID" value="NZ_BAAATQ010000258.1"/>
</dbReference>
<dbReference type="Pfam" id="PF13676">
    <property type="entry name" value="TIR_2"/>
    <property type="match status" value="1"/>
</dbReference>